<feature type="compositionally biased region" description="Basic and acidic residues" evidence="1">
    <location>
        <begin position="179"/>
        <end position="188"/>
    </location>
</feature>
<reference evidence="3 4" key="1">
    <citation type="submission" date="2013-10" db="EMBL/GenBank/DDBJ databases">
        <title>Complete genome sequence of Corynebacterium lactis DSM 45799(T), isolated from raw cow milk.</title>
        <authorList>
            <person name="Ruckert C."/>
            <person name="Albersmeier A."/>
            <person name="Lipski A."/>
            <person name="Kalinowski J."/>
        </authorList>
    </citation>
    <scope>NUCLEOTIDE SEQUENCE [LARGE SCALE GENOMIC DNA]</scope>
    <source>
        <strain evidence="3 4">RW2-5</strain>
    </source>
</reference>
<dbReference type="InterPro" id="IPR019051">
    <property type="entry name" value="Trp_biosyn_TM_oprn/chp"/>
</dbReference>
<dbReference type="OrthoDB" id="4372702at2"/>
<evidence type="ECO:0000256" key="1">
    <source>
        <dbReference type="SAM" id="MobiDB-lite"/>
    </source>
</evidence>
<evidence type="ECO:0000313" key="3">
    <source>
        <dbReference type="EMBL" id="ALA67585.1"/>
    </source>
</evidence>
<protein>
    <submittedName>
        <fullName evidence="3">Membrane protein</fullName>
    </submittedName>
</protein>
<keyword evidence="2" id="KW-0812">Transmembrane</keyword>
<dbReference type="PATRIC" id="fig|1408189.4.peg.1512"/>
<dbReference type="RefSeq" id="WP_053412362.1">
    <property type="nucleotide sequence ID" value="NZ_CP006841.1"/>
</dbReference>
<feature type="transmembrane region" description="Helical" evidence="2">
    <location>
        <begin position="142"/>
        <end position="162"/>
    </location>
</feature>
<gene>
    <name evidence="3" type="ORF">CLAC_07555</name>
</gene>
<accession>A0A0K2H0L5</accession>
<evidence type="ECO:0000256" key="2">
    <source>
        <dbReference type="SAM" id="Phobius"/>
    </source>
</evidence>
<dbReference type="AlphaFoldDB" id="A0A0K2H0L5"/>
<dbReference type="InterPro" id="IPR011746">
    <property type="entry name" value="Trp_synth-assoc_CHP"/>
</dbReference>
<organism evidence="3 4">
    <name type="scientific">Corynebacterium lactis RW2-5</name>
    <dbReference type="NCBI Taxonomy" id="1408189"/>
    <lineage>
        <taxon>Bacteria</taxon>
        <taxon>Bacillati</taxon>
        <taxon>Actinomycetota</taxon>
        <taxon>Actinomycetes</taxon>
        <taxon>Mycobacteriales</taxon>
        <taxon>Corynebacteriaceae</taxon>
        <taxon>Corynebacterium</taxon>
    </lineage>
</organism>
<name>A0A0K2H0L5_9CORY</name>
<evidence type="ECO:0000313" key="4">
    <source>
        <dbReference type="Proteomes" id="UP000058446"/>
    </source>
</evidence>
<feature type="transmembrane region" description="Helical" evidence="2">
    <location>
        <begin position="77"/>
        <end position="97"/>
    </location>
</feature>
<dbReference type="KEGG" id="clw:CLAC_07555"/>
<dbReference type="Proteomes" id="UP000058446">
    <property type="component" value="Chromosome"/>
</dbReference>
<feature type="compositionally biased region" description="Basic and acidic residues" evidence="1">
    <location>
        <begin position="221"/>
        <end position="231"/>
    </location>
</feature>
<dbReference type="NCBIfam" id="TIGR02234">
    <property type="entry name" value="trp_oprn_chp"/>
    <property type="match status" value="1"/>
</dbReference>
<dbReference type="Pfam" id="PF09534">
    <property type="entry name" value="Trp_oprn_chp"/>
    <property type="match status" value="1"/>
</dbReference>
<keyword evidence="2" id="KW-0472">Membrane</keyword>
<feature type="region of interest" description="Disordered" evidence="1">
    <location>
        <begin position="171"/>
        <end position="231"/>
    </location>
</feature>
<dbReference type="EMBL" id="CP006841">
    <property type="protein sequence ID" value="ALA67585.1"/>
    <property type="molecule type" value="Genomic_DNA"/>
</dbReference>
<keyword evidence="4" id="KW-1185">Reference proteome</keyword>
<dbReference type="STRING" id="1408189.CLAC_07555"/>
<proteinExistence type="predicted"/>
<keyword evidence="2" id="KW-1133">Transmembrane helix</keyword>
<feature type="transmembrane region" description="Helical" evidence="2">
    <location>
        <begin position="48"/>
        <end position="70"/>
    </location>
</feature>
<sequence>MKSKMFASGGLIALGAVGMWLSSRMSWLTVETFDDKSGAAANGIVGAVWAPEIQSIGLALIAGVVATLILGKLGRRVVGVLSAVLAVVASWSPMMLLSGGEEGVDKQRALDLLTSGSASQRANAPVTVADWAQVEAVHIHSAGPALTLLCCAVALLGAVVMIRRPGEVKKQKSSAYETPEVRRERIAEDLESDPQSGRVLWDALDAGVDPTDLDENAAGSDKARTRDVKGK</sequence>